<dbReference type="Gene3D" id="3.40.50.720">
    <property type="entry name" value="NAD(P)-binding Rossmann-like Domain"/>
    <property type="match status" value="1"/>
</dbReference>
<dbReference type="PANTHER" id="PTHR43245">
    <property type="entry name" value="BIFUNCTIONAL POLYMYXIN RESISTANCE PROTEIN ARNA"/>
    <property type="match status" value="1"/>
</dbReference>
<keyword evidence="3" id="KW-1185">Reference proteome</keyword>
<dbReference type="OrthoDB" id="9801056at2"/>
<dbReference type="InterPro" id="IPR036291">
    <property type="entry name" value="NAD(P)-bd_dom_sf"/>
</dbReference>
<feature type="domain" description="NAD-dependent epimerase/dehydratase" evidence="1">
    <location>
        <begin position="2"/>
        <end position="166"/>
    </location>
</feature>
<dbReference type="STRING" id="1835254.CL55_00003260"/>
<proteinExistence type="predicted"/>
<dbReference type="Pfam" id="PF01370">
    <property type="entry name" value="Epimerase"/>
    <property type="match status" value="1"/>
</dbReference>
<name>A0A0E3UZT3_9BURK</name>
<dbReference type="PANTHER" id="PTHR43245:SF55">
    <property type="entry name" value="NAD(P)-BINDING DOMAIN-CONTAINING PROTEIN"/>
    <property type="match status" value="1"/>
</dbReference>
<dbReference type="AlphaFoldDB" id="A0A0E3UZT3"/>
<organism evidence="2 3">
    <name type="scientific">Polynucleobacter duraquae</name>
    <dbReference type="NCBI Taxonomy" id="1835254"/>
    <lineage>
        <taxon>Bacteria</taxon>
        <taxon>Pseudomonadati</taxon>
        <taxon>Pseudomonadota</taxon>
        <taxon>Betaproteobacteria</taxon>
        <taxon>Burkholderiales</taxon>
        <taxon>Burkholderiaceae</taxon>
        <taxon>Polynucleobacter</taxon>
    </lineage>
</organism>
<gene>
    <name evidence="2" type="ORF">CL55_00003260</name>
</gene>
<dbReference type="InterPro" id="IPR001509">
    <property type="entry name" value="Epimerase_deHydtase"/>
</dbReference>
<evidence type="ECO:0000313" key="3">
    <source>
        <dbReference type="Proteomes" id="UP000061135"/>
    </source>
</evidence>
<evidence type="ECO:0000259" key="1">
    <source>
        <dbReference type="Pfam" id="PF01370"/>
    </source>
</evidence>
<evidence type="ECO:0000313" key="2">
    <source>
        <dbReference type="EMBL" id="AKD24659.1"/>
    </source>
</evidence>
<accession>A0A0E3UZT3</accession>
<dbReference type="Proteomes" id="UP000061135">
    <property type="component" value="Chromosome"/>
</dbReference>
<dbReference type="PATRIC" id="fig|576611.7.peg.328"/>
<sequence>MIVITGSSGFIGSSILSDLLNGGCDVDSLHHNSDDETIREKLKNCKILIHCAGVNRSDVIQDFWDGNYEYTKKICSYLQDKNNKLQIIFLSSIQIEASEEKKDVYSLSKKMAENELVNLAKKIKCRLDILRLPNIFGLGCRPNYNSVVATFLHNAKNREKLNIIEDREIKLIHIDKVLIRINKLIKSKNNRNINYISFKKYHYIKVSTLKNIIINLNTKEYNNENSLIKKLNEIYRES</sequence>
<dbReference type="InterPro" id="IPR050177">
    <property type="entry name" value="Lipid_A_modif_metabolic_enz"/>
</dbReference>
<dbReference type="SUPFAM" id="SSF51735">
    <property type="entry name" value="NAD(P)-binding Rossmann-fold domains"/>
    <property type="match status" value="1"/>
</dbReference>
<protein>
    <submittedName>
        <fullName evidence="2">NAD dependent epimerase/dehydratase family</fullName>
    </submittedName>
</protein>
<reference evidence="2 3" key="1">
    <citation type="submission" date="2014-03" db="EMBL/GenBank/DDBJ databases">
        <title>Genome of Polynucleobacter strain MWH-MoK4.</title>
        <authorList>
            <person name="Hahn M.W."/>
        </authorList>
    </citation>
    <scope>NUCLEOTIDE SEQUENCE [LARGE SCALE GENOMIC DNA]</scope>
    <source>
        <strain evidence="2 3">MWH-MoK4</strain>
    </source>
</reference>
<dbReference type="KEGG" id="pdq:CL55_00003260"/>
<dbReference type="EMBL" id="CP007501">
    <property type="protein sequence ID" value="AKD24659.1"/>
    <property type="molecule type" value="Genomic_DNA"/>
</dbReference>
<dbReference type="RefSeq" id="WP_046329591.1">
    <property type="nucleotide sequence ID" value="NZ_CP007501.1"/>
</dbReference>
<dbReference type="HOGENOM" id="CLU_063221_0_0_4"/>